<dbReference type="STRING" id="37001.A0A1A9W388"/>
<comment type="similarity">
    <text evidence="1 4">Belongs to the glutathione peroxidase family.</text>
</comment>
<proteinExistence type="inferred from homology"/>
<name>A0A1A9W388_9MUSC</name>
<evidence type="ECO:0000256" key="3">
    <source>
        <dbReference type="ARBA" id="ARBA00023002"/>
    </source>
</evidence>
<reference evidence="7" key="1">
    <citation type="submission" date="2014-03" db="EMBL/GenBank/DDBJ databases">
        <authorList>
            <person name="Aksoy S."/>
            <person name="Warren W."/>
            <person name="Wilson R.K."/>
        </authorList>
    </citation>
    <scope>NUCLEOTIDE SEQUENCE [LARGE SCALE GENOMIC DNA]</scope>
    <source>
        <strain evidence="7">IAEA</strain>
    </source>
</reference>
<keyword evidence="3 4" id="KW-0560">Oxidoreductase</keyword>
<evidence type="ECO:0000256" key="2">
    <source>
        <dbReference type="ARBA" id="ARBA00022559"/>
    </source>
</evidence>
<dbReference type="InterPro" id="IPR013766">
    <property type="entry name" value="Thioredoxin_domain"/>
</dbReference>
<feature type="domain" description="Thioredoxin" evidence="5">
    <location>
        <begin position="98"/>
        <end position="260"/>
    </location>
</feature>
<reference evidence="6" key="2">
    <citation type="submission" date="2020-05" db="UniProtKB">
        <authorList>
            <consortium name="EnsemblMetazoa"/>
        </authorList>
    </citation>
    <scope>IDENTIFICATION</scope>
    <source>
        <strain evidence="6">IAEA</strain>
    </source>
</reference>
<dbReference type="SUPFAM" id="SSF52833">
    <property type="entry name" value="Thioredoxin-like"/>
    <property type="match status" value="1"/>
</dbReference>
<dbReference type="InterPro" id="IPR000889">
    <property type="entry name" value="Glutathione_peroxidase"/>
</dbReference>
<dbReference type="FunFam" id="3.40.30.10:FF:000025">
    <property type="entry name" value="Glutathione peroxidase"/>
    <property type="match status" value="1"/>
</dbReference>
<sequence>MVLNRKPCEKYLKRLKVVFLKIMHDMLKANSRIRILNGSLPFLSRRPICSNFNTMDRLLRRRQLCLVWLPLIAVDCAATKDRSLSSNAKEENVSTTMSDQANSIYDFTVKDTYGKDVSLEQYKGQVVLIVNIASQCGLTKNNYKKLTDLREKYGDKGLKILNFPCNQFGSQMPEADGEPMVCHLRDANADIGHVFQKIDVNGANTAPLYQYLKAKQGGTLSSAIKWNFTKFLVNKEGIPVKRYAPTTDPMDIAKDIEKLL</sequence>
<dbReference type="GO" id="GO:0004601">
    <property type="term" value="F:peroxidase activity"/>
    <property type="evidence" value="ECO:0007669"/>
    <property type="project" value="UniProtKB-KW"/>
</dbReference>
<keyword evidence="7" id="KW-1185">Reference proteome</keyword>
<dbReference type="Pfam" id="PF00255">
    <property type="entry name" value="GSHPx"/>
    <property type="match status" value="1"/>
</dbReference>
<dbReference type="PROSITE" id="PS51352">
    <property type="entry name" value="THIOREDOXIN_2"/>
    <property type="match status" value="1"/>
</dbReference>
<dbReference type="PRINTS" id="PR01011">
    <property type="entry name" value="GLUTPROXDASE"/>
</dbReference>
<evidence type="ECO:0000313" key="7">
    <source>
        <dbReference type="Proteomes" id="UP000091820"/>
    </source>
</evidence>
<organism evidence="6 7">
    <name type="scientific">Glossina brevipalpis</name>
    <dbReference type="NCBI Taxonomy" id="37001"/>
    <lineage>
        <taxon>Eukaryota</taxon>
        <taxon>Metazoa</taxon>
        <taxon>Ecdysozoa</taxon>
        <taxon>Arthropoda</taxon>
        <taxon>Hexapoda</taxon>
        <taxon>Insecta</taxon>
        <taxon>Pterygota</taxon>
        <taxon>Neoptera</taxon>
        <taxon>Endopterygota</taxon>
        <taxon>Diptera</taxon>
        <taxon>Brachycera</taxon>
        <taxon>Muscomorpha</taxon>
        <taxon>Hippoboscoidea</taxon>
        <taxon>Glossinidae</taxon>
        <taxon>Glossina</taxon>
    </lineage>
</organism>
<evidence type="ECO:0000259" key="5">
    <source>
        <dbReference type="PROSITE" id="PS51352"/>
    </source>
</evidence>
<evidence type="ECO:0000313" key="6">
    <source>
        <dbReference type="EnsemblMetazoa" id="GBRI004828-PA"/>
    </source>
</evidence>
<dbReference type="PANTHER" id="PTHR11592">
    <property type="entry name" value="GLUTATHIONE PEROXIDASE"/>
    <property type="match status" value="1"/>
</dbReference>
<dbReference type="Proteomes" id="UP000091820">
    <property type="component" value="Unassembled WGS sequence"/>
</dbReference>
<protein>
    <recommendedName>
        <fullName evidence="4">Glutathione peroxidase</fullName>
    </recommendedName>
</protein>
<accession>A0A1A9W388</accession>
<evidence type="ECO:0000256" key="4">
    <source>
        <dbReference type="RuleBase" id="RU000499"/>
    </source>
</evidence>
<dbReference type="Gene3D" id="3.40.30.10">
    <property type="entry name" value="Glutaredoxin"/>
    <property type="match status" value="1"/>
</dbReference>
<dbReference type="VEuPathDB" id="VectorBase:GBRI004828"/>
<dbReference type="GO" id="GO:0006979">
    <property type="term" value="P:response to oxidative stress"/>
    <property type="evidence" value="ECO:0007669"/>
    <property type="project" value="InterPro"/>
</dbReference>
<dbReference type="AlphaFoldDB" id="A0A1A9W388"/>
<dbReference type="EnsemblMetazoa" id="GBRI004828-RA">
    <property type="protein sequence ID" value="GBRI004828-PA"/>
    <property type="gene ID" value="GBRI004828"/>
</dbReference>
<dbReference type="PROSITE" id="PS51355">
    <property type="entry name" value="GLUTATHIONE_PEROXID_3"/>
    <property type="match status" value="1"/>
</dbReference>
<dbReference type="CDD" id="cd00340">
    <property type="entry name" value="GSH_Peroxidase"/>
    <property type="match status" value="1"/>
</dbReference>
<keyword evidence="2 4" id="KW-0575">Peroxidase</keyword>
<dbReference type="InterPro" id="IPR036249">
    <property type="entry name" value="Thioredoxin-like_sf"/>
</dbReference>
<evidence type="ECO:0000256" key="1">
    <source>
        <dbReference type="ARBA" id="ARBA00006926"/>
    </source>
</evidence>
<dbReference type="PANTHER" id="PTHR11592:SF78">
    <property type="entry name" value="GLUTATHIONE PEROXIDASE"/>
    <property type="match status" value="1"/>
</dbReference>